<evidence type="ECO:0000313" key="2">
    <source>
        <dbReference type="Proteomes" id="UP001600165"/>
    </source>
</evidence>
<accession>A0ABW6IF32</accession>
<protein>
    <submittedName>
        <fullName evidence="1">Uncharacterized protein</fullName>
    </submittedName>
</protein>
<comment type="caution">
    <text evidence="1">The sequence shown here is derived from an EMBL/GenBank/DDBJ whole genome shotgun (WGS) entry which is preliminary data.</text>
</comment>
<reference evidence="1 2" key="1">
    <citation type="submission" date="2024-10" db="EMBL/GenBank/DDBJ databases">
        <authorList>
            <person name="Ratan Roy A."/>
            <person name="Morales Sandoval P.H."/>
            <person name="De Los Santos Villalobos S."/>
            <person name="Chakraborty S."/>
            <person name="Mukherjee J."/>
        </authorList>
    </citation>
    <scope>NUCLEOTIDE SEQUENCE [LARGE SCALE GENOMIC DNA]</scope>
    <source>
        <strain evidence="1 2">S1</strain>
    </source>
</reference>
<feature type="non-terminal residue" evidence="1">
    <location>
        <position position="1"/>
    </location>
</feature>
<keyword evidence="2" id="KW-1185">Reference proteome</keyword>
<gene>
    <name evidence="1" type="ORF">ACFVKH_08650</name>
</gene>
<name>A0ABW6IF32_9CYAN</name>
<organism evidence="1 2">
    <name type="scientific">Almyronema epifaneia S1</name>
    <dbReference type="NCBI Taxonomy" id="2991925"/>
    <lineage>
        <taxon>Bacteria</taxon>
        <taxon>Bacillati</taxon>
        <taxon>Cyanobacteriota</taxon>
        <taxon>Cyanophyceae</taxon>
        <taxon>Nodosilineales</taxon>
        <taxon>Nodosilineaceae</taxon>
        <taxon>Almyronema</taxon>
        <taxon>Almyronema epifaneia</taxon>
    </lineage>
</organism>
<dbReference type="EMBL" id="JBHZOL010000062">
    <property type="protein sequence ID" value="MFE4106342.1"/>
    <property type="molecule type" value="Genomic_DNA"/>
</dbReference>
<evidence type="ECO:0000313" key="1">
    <source>
        <dbReference type="EMBL" id="MFE4106342.1"/>
    </source>
</evidence>
<dbReference type="Proteomes" id="UP001600165">
    <property type="component" value="Unassembled WGS sequence"/>
</dbReference>
<dbReference type="RefSeq" id="WP_377964007.1">
    <property type="nucleotide sequence ID" value="NZ_JBHZOL010000062.1"/>
</dbReference>
<proteinExistence type="predicted"/>
<sequence>TYQKRLTENLFGLPSLALKNIKLPEGICLRKPAITVMNLLITREGSGQKQERSVSSFSL</sequence>